<dbReference type="STRING" id="445932.Emin_1077"/>
<reference evidence="1 2" key="1">
    <citation type="journal article" date="2009" name="Appl. Environ. Microbiol.">
        <title>Genomic analysis of 'Elusimicrobium minutum,' the first cultivated representative of the phylum 'Elusimicrobia' (formerly termite group 1).</title>
        <authorList>
            <person name="Herlemann D.P.R."/>
            <person name="Geissinger O."/>
            <person name="Ikeda-Ohtsubo W."/>
            <person name="Kunin V."/>
            <person name="Sun H."/>
            <person name="Lapidus A."/>
            <person name="Hugenholtz P."/>
            <person name="Brune A."/>
        </authorList>
    </citation>
    <scope>NUCLEOTIDE SEQUENCE [LARGE SCALE GENOMIC DNA]</scope>
    <source>
        <strain evidence="1 2">Pei191</strain>
    </source>
</reference>
<accession>B2KDN3</accession>
<keyword evidence="2" id="KW-1185">Reference proteome</keyword>
<dbReference type="RefSeq" id="WP_012415244.1">
    <property type="nucleotide sequence ID" value="NC_010644.1"/>
</dbReference>
<proteinExistence type="predicted"/>
<dbReference type="HOGENOM" id="CLU_355173_0_0_0"/>
<dbReference type="OrthoDB" id="9770826at2"/>
<gene>
    <name evidence="1" type="ordered locus">Emin_1077</name>
</gene>
<sequence>MQKISENLKNALELSNPKYIKKAFLFPRKKDPGGGFNPVQDISEKIVEISSIKWKLDNEDYAVWNTPNTVITLSNKNNEFREGGSFFEEDSIIHKSKIIIYAGAVCRGGAETVPVFEGYILNSPVYYPEEKTVNFTLSGRLAELQEIDAGEIKLTSLNEEAVILNETSVCTQLTSVSKINEIRRGFCFNDSANLLSPYDYEVSDLNIYKTPAVISLKNPLKENEKIWLSYSHWYEDKEMNWIIKQIADAAMLDKRDIQEVSFGSNVINKFSEGAGLPFKGKYEGTEYNKTSVTLSSEFPFDVDFEWEVMETTSSVSWNLTVNGVMINGSLSDACVSARSRQDKACGTWQFSASPDWDGERCFYHFISDNGLRQSSSGYALSFERRINGFLILRIYRVNNGVLALLGSKEHYYAFRVSDVFIRIVRYEDGSFRIFSRPTKTINVSFWTDHGILCSDNTYKVSNYQIAVFYSQAGGNNISNIKYASFTPDWYCDYSPQGSYTSGEIDLGGNFRSWDKFELSQTVSSGVEAACEIRFKETEHGEWSGWIAISDGEIPSGQARYAQLRWLAKLTVNNASLKPYLHSWSLGWRSSKANIGMVNTSGMSALDVMKELSKLSTFEIGFDRESKFLFRARNEDKNNYIEVTSKDIVRVENINSGVDYVYNVISADFGGYKATASPQTMGEGFPDSIDINGRRELSLASASLLPPDSVDMAATISAIVYDYLSKRKKRAVIIIKFLPQLDLGDILKITYAEPLITNKQDKSLNGVFMRIEGVEFDLENWQMRIDAVEVL</sequence>
<protein>
    <submittedName>
        <fullName evidence="1">Uncharacterized protein</fullName>
    </submittedName>
</protein>
<evidence type="ECO:0000313" key="1">
    <source>
        <dbReference type="EMBL" id="ACC98629.1"/>
    </source>
</evidence>
<dbReference type="AlphaFoldDB" id="B2KDN3"/>
<dbReference type="Proteomes" id="UP000001029">
    <property type="component" value="Chromosome"/>
</dbReference>
<organism evidence="1 2">
    <name type="scientific">Elusimicrobium minutum (strain Pei191)</name>
    <dbReference type="NCBI Taxonomy" id="445932"/>
    <lineage>
        <taxon>Bacteria</taxon>
        <taxon>Pseudomonadati</taxon>
        <taxon>Elusimicrobiota</taxon>
        <taxon>Elusimicrobia</taxon>
        <taxon>Elusimicrobiales</taxon>
        <taxon>Elusimicrobiaceae</taxon>
        <taxon>Elusimicrobium</taxon>
    </lineage>
</organism>
<name>B2KDN3_ELUMP</name>
<dbReference type="KEGG" id="emi:Emin_1077"/>
<dbReference type="EMBL" id="CP001055">
    <property type="protein sequence ID" value="ACC98629.1"/>
    <property type="molecule type" value="Genomic_DNA"/>
</dbReference>
<evidence type="ECO:0000313" key="2">
    <source>
        <dbReference type="Proteomes" id="UP000001029"/>
    </source>
</evidence>